<evidence type="ECO:0000313" key="1">
    <source>
        <dbReference type="EMBL" id="SDK37251.1"/>
    </source>
</evidence>
<reference evidence="1 2" key="1">
    <citation type="submission" date="2016-10" db="EMBL/GenBank/DDBJ databases">
        <authorList>
            <person name="de Groot N.N."/>
        </authorList>
    </citation>
    <scope>NUCLEOTIDE SEQUENCE [LARGE SCALE GENOMIC DNA]</scope>
    <source>
        <strain evidence="1 2">CGMCC 1.5382</strain>
    </source>
</reference>
<dbReference type="OrthoDB" id="6627169at2"/>
<dbReference type="AlphaFoldDB" id="A0A1G9BCN6"/>
<gene>
    <name evidence="1" type="ORF">SAMN05216282_105137</name>
</gene>
<dbReference type="EMBL" id="FNFU01000005">
    <property type="protein sequence ID" value="SDK37251.1"/>
    <property type="molecule type" value="Genomic_DNA"/>
</dbReference>
<organism evidence="1 2">
    <name type="scientific">Cryobacterium psychrotolerans</name>
    <dbReference type="NCBI Taxonomy" id="386301"/>
    <lineage>
        <taxon>Bacteria</taxon>
        <taxon>Bacillati</taxon>
        <taxon>Actinomycetota</taxon>
        <taxon>Actinomycetes</taxon>
        <taxon>Micrococcales</taxon>
        <taxon>Microbacteriaceae</taxon>
        <taxon>Cryobacterium</taxon>
    </lineage>
</organism>
<accession>A0A1G9BCN6</accession>
<dbReference type="SUPFAM" id="SSF52540">
    <property type="entry name" value="P-loop containing nucleoside triphosphate hydrolases"/>
    <property type="match status" value="1"/>
</dbReference>
<dbReference type="InterPro" id="IPR027417">
    <property type="entry name" value="P-loop_NTPase"/>
</dbReference>
<protein>
    <recommendedName>
        <fullName evidence="3">AAA ATPase domain-containing protein</fullName>
    </recommendedName>
</protein>
<keyword evidence="2" id="KW-1185">Reference proteome</keyword>
<dbReference type="RefSeq" id="WP_092322666.1">
    <property type="nucleotide sequence ID" value="NZ_FNFU01000005.1"/>
</dbReference>
<dbReference type="Proteomes" id="UP000198701">
    <property type="component" value="Unassembled WGS sequence"/>
</dbReference>
<evidence type="ECO:0000313" key="2">
    <source>
        <dbReference type="Proteomes" id="UP000198701"/>
    </source>
</evidence>
<evidence type="ECO:0008006" key="3">
    <source>
        <dbReference type="Google" id="ProtNLM"/>
    </source>
</evidence>
<name>A0A1G9BCN6_9MICO</name>
<sequence length="804" mass="89696">MDKFERGHAAMRDLVTVMEEAALDDVNEADTRFRVINKLLTDVLHWPIAAVQNELHTDSGYMNYCVGMSGAQFVLEAKRAGRAFSLPVGLTSSVVSIPSIASGAAGKPLKEALQQAARYAQERGIPIASAFNGHQLVIFLASRTDGLAPLEGRALVFATPQSMQDEFVVLWNNLSPQGMSDRTLYQTLQSAVPLPPDPLSFRLPNYPGSQRRNDIQTGLQILSDLFLGDLEDLEDIQEDFLRECYASSGALSQYADVSKQILAARYELLSELGGASVQKASDRKGVTKGFTSDVMQAALSNRPVILLGDVGSGKSTFIERLIHVDAKEVLGESISIYVDFGASSTLKALSDHVLDACIEQLRDKYDTNILGLAFAEDALRADTKLFDESPLGSLKDVDATAYASARIQFIQNAILDRASYIEKSLAWIRKSWRRQIVIFLDNVDQRSGEDQNQVFLIANELAQSWPATVFVTLRPETFYLSEREGAISGYHPRVFTISPPRTDVMLRLRVEFALRQLQSSGRLGSFPNGIKVNSDSLEVFLTTLAENFRTNDQLMRLVDNLAGGNMRMALQFVTDFVGSGHIDTEKIIDVQRRSGSYTIPIHEFLRSMMFGDYRYYDPDSSPIPNLFRLTRRDAKEHFLIPLCLAYIQKAGELETEHGYVSGHDVYSYLQAMGFEPAQVSDALEYSLRFRLLDSTRKYGRKTDDEVFRITTVGAYCYKALADKFTYIDAVSVDLPILDDEVRARVRDTHTLVERVERAQLIADYLDDQWKQVPSSAGWDWAGPSGILHADIARVRSRTVGQASR</sequence>
<proteinExistence type="predicted"/>